<dbReference type="PANTHER" id="PTHR35546:SF70">
    <property type="entry name" value="F-BOX PROTEIN INTERACTION DOMAIN PROTEIN"/>
    <property type="match status" value="1"/>
</dbReference>
<protein>
    <recommendedName>
        <fullName evidence="5">F-box domain-containing protein</fullName>
    </recommendedName>
</protein>
<accession>A0ABD2YDN3</accession>
<dbReference type="Proteomes" id="UP001630127">
    <property type="component" value="Unassembled WGS sequence"/>
</dbReference>
<evidence type="ECO:0000259" key="2">
    <source>
        <dbReference type="Pfam" id="PF24750"/>
    </source>
</evidence>
<feature type="domain" description="F-box" evidence="1">
    <location>
        <begin position="42"/>
        <end position="74"/>
    </location>
</feature>
<organism evidence="3 4">
    <name type="scientific">Cinchona calisaya</name>
    <dbReference type="NCBI Taxonomy" id="153742"/>
    <lineage>
        <taxon>Eukaryota</taxon>
        <taxon>Viridiplantae</taxon>
        <taxon>Streptophyta</taxon>
        <taxon>Embryophyta</taxon>
        <taxon>Tracheophyta</taxon>
        <taxon>Spermatophyta</taxon>
        <taxon>Magnoliopsida</taxon>
        <taxon>eudicotyledons</taxon>
        <taxon>Gunneridae</taxon>
        <taxon>Pentapetalae</taxon>
        <taxon>asterids</taxon>
        <taxon>lamiids</taxon>
        <taxon>Gentianales</taxon>
        <taxon>Rubiaceae</taxon>
        <taxon>Cinchonoideae</taxon>
        <taxon>Cinchoneae</taxon>
        <taxon>Cinchona</taxon>
    </lineage>
</organism>
<evidence type="ECO:0000313" key="4">
    <source>
        <dbReference type="Proteomes" id="UP001630127"/>
    </source>
</evidence>
<dbReference type="AlphaFoldDB" id="A0ABD2YDN3"/>
<dbReference type="InterPro" id="IPR056592">
    <property type="entry name" value="Beta-prop_At3g26010-like"/>
</dbReference>
<dbReference type="CDD" id="cd22157">
    <property type="entry name" value="F-box_AtFBW1-like"/>
    <property type="match status" value="1"/>
</dbReference>
<dbReference type="Pfam" id="PF24750">
    <property type="entry name" value="b-prop_At3g26010-like"/>
    <property type="match status" value="1"/>
</dbReference>
<dbReference type="InterPro" id="IPR055290">
    <property type="entry name" value="At3g26010-like"/>
</dbReference>
<dbReference type="SUPFAM" id="SSF81383">
    <property type="entry name" value="F-box domain"/>
    <property type="match status" value="1"/>
</dbReference>
<sequence length="526" mass="61180">MKRRLNGCTTNKVYKRRKNKEFGSRTNEIMGFKDDYLPEWFLIEVLCRLPVKFVFRFKCVSKQWLSLISDSSFPRLYISRASALSVPQHTWTFLTNAMHIEGSDRFHFSEVKPLDYIYSGNLTSPYCHVVPLPNYHESTKKQIYLIKAVDNGVLLYDRWLSAGPGNPVRQYYICNPITKQWLSIPAHKKWFRDVSIGFITQVEDGILTSYKVALLYACYDRRNFLQFEVFSSEMGEWVEYTVSSEHSVRVVYNRKPVLFNKNLNWVDNALGIIAYDPYNHPDKFCIIEFPADVTQEYNNSRCNSICCICGVHQGRLKYFEVCHPFREYSLYSEFKIWVLEDYSSNYWYLEHTVKKENILFDDCLRRNISVDPVCFHPFHADIVYLGLGKILAAYNIRTWRLEALGIPSNPEETFCKFDYAGASCFLFVLPHWPVYIPSSLSIGDAPFFEHIRHGHCDTFNLVQGQSDPAGSLIITRQPEQPDNPWGIAAFKKVLGLATRIDPLQTSAVVSLRGWLFVRVSFERANI</sequence>
<keyword evidence="4" id="KW-1185">Reference proteome</keyword>
<proteinExistence type="predicted"/>
<evidence type="ECO:0000313" key="3">
    <source>
        <dbReference type="EMBL" id="KAL3503673.1"/>
    </source>
</evidence>
<dbReference type="EMBL" id="JBJUIK010000015">
    <property type="protein sequence ID" value="KAL3503673.1"/>
    <property type="molecule type" value="Genomic_DNA"/>
</dbReference>
<dbReference type="PANTHER" id="PTHR35546">
    <property type="entry name" value="F-BOX PROTEIN INTERACTION DOMAIN PROTEIN-RELATED"/>
    <property type="match status" value="1"/>
</dbReference>
<dbReference type="Gene3D" id="1.20.1280.50">
    <property type="match status" value="1"/>
</dbReference>
<gene>
    <name evidence="3" type="ORF">ACH5RR_038122</name>
</gene>
<evidence type="ECO:0000259" key="1">
    <source>
        <dbReference type="Pfam" id="PF00646"/>
    </source>
</evidence>
<feature type="domain" description="F-box protein At3g26010-like beta-propeller" evidence="2">
    <location>
        <begin position="137"/>
        <end position="404"/>
    </location>
</feature>
<dbReference type="InterPro" id="IPR001810">
    <property type="entry name" value="F-box_dom"/>
</dbReference>
<name>A0ABD2YDN3_9GENT</name>
<comment type="caution">
    <text evidence="3">The sequence shown here is derived from an EMBL/GenBank/DDBJ whole genome shotgun (WGS) entry which is preliminary data.</text>
</comment>
<dbReference type="InterPro" id="IPR036047">
    <property type="entry name" value="F-box-like_dom_sf"/>
</dbReference>
<evidence type="ECO:0008006" key="5">
    <source>
        <dbReference type="Google" id="ProtNLM"/>
    </source>
</evidence>
<dbReference type="Pfam" id="PF00646">
    <property type="entry name" value="F-box"/>
    <property type="match status" value="1"/>
</dbReference>
<reference evidence="3 4" key="1">
    <citation type="submission" date="2024-11" db="EMBL/GenBank/DDBJ databases">
        <title>A near-complete genome assembly of Cinchona calisaya.</title>
        <authorList>
            <person name="Lian D.C."/>
            <person name="Zhao X.W."/>
            <person name="Wei L."/>
        </authorList>
    </citation>
    <scope>NUCLEOTIDE SEQUENCE [LARGE SCALE GENOMIC DNA]</scope>
    <source>
        <tissue evidence="3">Nenye</tissue>
    </source>
</reference>